<accession>A0A9N9FSN6</accession>
<keyword evidence="16" id="KW-1185">Reference proteome</keyword>
<sequence>MNLTKLADNLRASLVETTQDETFNFVLQIYYFIPITYVTLLYFLYAPYGKFQSDWVIPNIPGKPGWVFMEIWSPLIFLYYFLAPPSNPNTPAQIILGTLWMVHYVNRVVIYTYRAPGISPMNLSTILCGMMFNVINGYSNARLYKYISCPTYFGETVEWIGFAIAAWYSPPAILFAFTTPSNLFPRAQRTHRWYLQKFKEDYPRERKAVIPFVW</sequence>
<dbReference type="PANTHER" id="PTHR10556:SF57">
    <property type="entry name" value="3-OXO-5-ALPHA-STEROID 4-DEHYDROGENASE 1"/>
    <property type="match status" value="1"/>
</dbReference>
<dbReference type="GO" id="GO:0006694">
    <property type="term" value="P:steroid biosynthetic process"/>
    <property type="evidence" value="ECO:0007669"/>
    <property type="project" value="TreeGrafter"/>
</dbReference>
<dbReference type="InterPro" id="IPR001104">
    <property type="entry name" value="3-oxo-5_a-steroid_4-DH_C"/>
</dbReference>
<dbReference type="PROSITE" id="PS50244">
    <property type="entry name" value="S5A_REDUCTASE"/>
    <property type="match status" value="1"/>
</dbReference>
<evidence type="ECO:0000256" key="12">
    <source>
        <dbReference type="ARBA" id="ARBA00023136"/>
    </source>
</evidence>
<protein>
    <submittedName>
        <fullName evidence="15">11136_t:CDS:1</fullName>
    </submittedName>
</protein>
<evidence type="ECO:0000259" key="14">
    <source>
        <dbReference type="Pfam" id="PF02544"/>
    </source>
</evidence>
<evidence type="ECO:0000256" key="7">
    <source>
        <dbReference type="ARBA" id="ARBA00022848"/>
    </source>
</evidence>
<keyword evidence="6" id="KW-0256">Endoplasmic reticulum</keyword>
<dbReference type="EMBL" id="CAJVPJ010000745">
    <property type="protein sequence ID" value="CAG8553571.1"/>
    <property type="molecule type" value="Genomic_DNA"/>
</dbReference>
<dbReference type="PANTHER" id="PTHR10556">
    <property type="entry name" value="3-OXO-5-ALPHA-STEROID 4-DEHYDROGENASE"/>
    <property type="match status" value="1"/>
</dbReference>
<keyword evidence="9 13" id="KW-1133">Transmembrane helix</keyword>
<feature type="transmembrane region" description="Helical" evidence="13">
    <location>
        <begin position="120"/>
        <end position="139"/>
    </location>
</feature>
<dbReference type="GO" id="GO:0003865">
    <property type="term" value="F:3-oxo-5-alpha-steroid 4-dehydrogenase activity"/>
    <property type="evidence" value="ECO:0007669"/>
    <property type="project" value="TreeGrafter"/>
</dbReference>
<evidence type="ECO:0000256" key="2">
    <source>
        <dbReference type="ARBA" id="ARBA00004524"/>
    </source>
</evidence>
<keyword evidence="10" id="KW-0560">Oxidoreductase</keyword>
<organism evidence="15 16">
    <name type="scientific">Paraglomus occultum</name>
    <dbReference type="NCBI Taxonomy" id="144539"/>
    <lineage>
        <taxon>Eukaryota</taxon>
        <taxon>Fungi</taxon>
        <taxon>Fungi incertae sedis</taxon>
        <taxon>Mucoromycota</taxon>
        <taxon>Glomeromycotina</taxon>
        <taxon>Glomeromycetes</taxon>
        <taxon>Paraglomerales</taxon>
        <taxon>Paraglomeraceae</taxon>
        <taxon>Paraglomus</taxon>
    </lineage>
</organism>
<evidence type="ECO:0000256" key="6">
    <source>
        <dbReference type="ARBA" id="ARBA00022824"/>
    </source>
</evidence>
<evidence type="ECO:0000256" key="10">
    <source>
        <dbReference type="ARBA" id="ARBA00023002"/>
    </source>
</evidence>
<keyword evidence="12 13" id="KW-0472">Membrane</keyword>
<feature type="transmembrane region" description="Helical" evidence="13">
    <location>
        <begin position="25"/>
        <end position="45"/>
    </location>
</feature>
<dbReference type="Pfam" id="PF02544">
    <property type="entry name" value="Steroid_dh"/>
    <property type="match status" value="1"/>
</dbReference>
<dbReference type="AlphaFoldDB" id="A0A9N9FSN6"/>
<dbReference type="OrthoDB" id="5788137at2759"/>
<evidence type="ECO:0000313" key="16">
    <source>
        <dbReference type="Proteomes" id="UP000789572"/>
    </source>
</evidence>
<dbReference type="GO" id="GO:0005789">
    <property type="term" value="C:endoplasmic reticulum membrane"/>
    <property type="evidence" value="ECO:0007669"/>
    <property type="project" value="UniProtKB-SubCell"/>
</dbReference>
<evidence type="ECO:0000256" key="13">
    <source>
        <dbReference type="SAM" id="Phobius"/>
    </source>
</evidence>
<evidence type="ECO:0000313" key="15">
    <source>
        <dbReference type="EMBL" id="CAG8553571.1"/>
    </source>
</evidence>
<dbReference type="GO" id="GO:0030154">
    <property type="term" value="P:cell differentiation"/>
    <property type="evidence" value="ECO:0007669"/>
    <property type="project" value="UniProtKB-KW"/>
</dbReference>
<feature type="domain" description="3-oxo-5-alpha-steroid 4-dehydrogenase C-terminal" evidence="14">
    <location>
        <begin position="142"/>
        <end position="214"/>
    </location>
</feature>
<feature type="transmembrane region" description="Helical" evidence="13">
    <location>
        <begin position="94"/>
        <end position="113"/>
    </location>
</feature>
<evidence type="ECO:0000256" key="5">
    <source>
        <dbReference type="ARBA" id="ARBA00022782"/>
    </source>
</evidence>
<keyword evidence="11" id="KW-0443">Lipid metabolism</keyword>
<evidence type="ECO:0000256" key="8">
    <source>
        <dbReference type="ARBA" id="ARBA00022857"/>
    </source>
</evidence>
<dbReference type="InterPro" id="IPR039357">
    <property type="entry name" value="SRD5A/TECR"/>
</dbReference>
<name>A0A9N9FSN6_9GLOM</name>
<keyword evidence="8" id="KW-0521">NADP</keyword>
<feature type="transmembrane region" description="Helical" evidence="13">
    <location>
        <begin position="65"/>
        <end position="82"/>
    </location>
</feature>
<gene>
    <name evidence="15" type="ORF">POCULU_LOCUS5146</name>
</gene>
<evidence type="ECO:0000256" key="1">
    <source>
        <dbReference type="ARBA" id="ARBA00004477"/>
    </source>
</evidence>
<comment type="caution">
    <text evidence="15">The sequence shown here is derived from an EMBL/GenBank/DDBJ whole genome shotgun (WGS) entry which is preliminary data.</text>
</comment>
<comment type="similarity">
    <text evidence="3">Belongs to the steroid 5-alpha reductase family.</text>
</comment>
<keyword evidence="5" id="KW-0221">Differentiation</keyword>
<evidence type="ECO:0000256" key="4">
    <source>
        <dbReference type="ARBA" id="ARBA00022692"/>
    </source>
</evidence>
<keyword evidence="4 13" id="KW-0812">Transmembrane</keyword>
<feature type="transmembrane region" description="Helical" evidence="13">
    <location>
        <begin position="159"/>
        <end position="179"/>
    </location>
</feature>
<keyword evidence="7" id="KW-0492">Microsome</keyword>
<proteinExistence type="inferred from homology"/>
<reference evidence="15" key="1">
    <citation type="submission" date="2021-06" db="EMBL/GenBank/DDBJ databases">
        <authorList>
            <person name="Kallberg Y."/>
            <person name="Tangrot J."/>
            <person name="Rosling A."/>
        </authorList>
    </citation>
    <scope>NUCLEOTIDE SEQUENCE</scope>
    <source>
        <strain evidence="15">IA702</strain>
    </source>
</reference>
<dbReference type="Proteomes" id="UP000789572">
    <property type="component" value="Unassembled WGS sequence"/>
</dbReference>
<evidence type="ECO:0000256" key="9">
    <source>
        <dbReference type="ARBA" id="ARBA00022989"/>
    </source>
</evidence>
<comment type="subcellular location">
    <subcellularLocation>
        <location evidence="1">Endoplasmic reticulum membrane</location>
        <topology evidence="1">Multi-pass membrane protein</topology>
    </subcellularLocation>
    <subcellularLocation>
        <location evidence="2">Microsome membrane</location>
    </subcellularLocation>
</comment>
<evidence type="ECO:0000256" key="11">
    <source>
        <dbReference type="ARBA" id="ARBA00023098"/>
    </source>
</evidence>
<evidence type="ECO:0000256" key="3">
    <source>
        <dbReference type="ARBA" id="ARBA00007742"/>
    </source>
</evidence>